<gene>
    <name evidence="2" type="ORF">PLEPLA_LOCUS28353</name>
</gene>
<feature type="region of interest" description="Disordered" evidence="1">
    <location>
        <begin position="1"/>
        <end position="38"/>
    </location>
</feature>
<proteinExistence type="predicted"/>
<sequence length="110" mass="12312">MCLRAAAASSSSDPVPWRHPHRTQWGPGNHRPETPACPEKRTASAWFVTNYRSASVPLRTEWLQRGGVSPTSGGGTIGDQLLRKDERDWYQHTTGPRPQQLIRKRPSGAR</sequence>
<feature type="region of interest" description="Disordered" evidence="1">
    <location>
        <begin position="88"/>
        <end position="110"/>
    </location>
</feature>
<protein>
    <submittedName>
        <fullName evidence="2">Uncharacterized protein</fullName>
    </submittedName>
</protein>
<keyword evidence="3" id="KW-1185">Reference proteome</keyword>
<comment type="caution">
    <text evidence="2">The sequence shown here is derived from an EMBL/GenBank/DDBJ whole genome shotgun (WGS) entry which is preliminary data.</text>
</comment>
<accession>A0A9N7V1V1</accession>
<feature type="compositionally biased region" description="Low complexity" evidence="1">
    <location>
        <begin position="1"/>
        <end position="12"/>
    </location>
</feature>
<evidence type="ECO:0000256" key="1">
    <source>
        <dbReference type="SAM" id="MobiDB-lite"/>
    </source>
</evidence>
<organism evidence="2 3">
    <name type="scientific">Pleuronectes platessa</name>
    <name type="common">European plaice</name>
    <dbReference type="NCBI Taxonomy" id="8262"/>
    <lineage>
        <taxon>Eukaryota</taxon>
        <taxon>Metazoa</taxon>
        <taxon>Chordata</taxon>
        <taxon>Craniata</taxon>
        <taxon>Vertebrata</taxon>
        <taxon>Euteleostomi</taxon>
        <taxon>Actinopterygii</taxon>
        <taxon>Neopterygii</taxon>
        <taxon>Teleostei</taxon>
        <taxon>Neoteleostei</taxon>
        <taxon>Acanthomorphata</taxon>
        <taxon>Carangaria</taxon>
        <taxon>Pleuronectiformes</taxon>
        <taxon>Pleuronectoidei</taxon>
        <taxon>Pleuronectidae</taxon>
        <taxon>Pleuronectes</taxon>
    </lineage>
</organism>
<dbReference type="EMBL" id="CADEAL010002469">
    <property type="protein sequence ID" value="CAB1440587.1"/>
    <property type="molecule type" value="Genomic_DNA"/>
</dbReference>
<dbReference type="Proteomes" id="UP001153269">
    <property type="component" value="Unassembled WGS sequence"/>
</dbReference>
<name>A0A9N7V1V1_PLEPL</name>
<evidence type="ECO:0000313" key="2">
    <source>
        <dbReference type="EMBL" id="CAB1440587.1"/>
    </source>
</evidence>
<reference evidence="2" key="1">
    <citation type="submission" date="2020-03" db="EMBL/GenBank/DDBJ databases">
        <authorList>
            <person name="Weist P."/>
        </authorList>
    </citation>
    <scope>NUCLEOTIDE SEQUENCE</scope>
</reference>
<dbReference type="AlphaFoldDB" id="A0A9N7V1V1"/>
<evidence type="ECO:0000313" key="3">
    <source>
        <dbReference type="Proteomes" id="UP001153269"/>
    </source>
</evidence>